<feature type="compositionally biased region" description="Polar residues" evidence="1">
    <location>
        <begin position="26"/>
        <end position="52"/>
    </location>
</feature>
<keyword evidence="2" id="KW-0812">Transmembrane</keyword>
<sequence>MPHLSITTYSLLAHNGEVHRKPRMETSPSSESNAAQQTTGSTSPMSTAQIAPNPSNQFLGEALFLLIIVVPILLFQIRRQRFQ</sequence>
<dbReference type="RefSeq" id="WP_264325281.1">
    <property type="nucleotide sequence ID" value="NZ_JADEXQ010000036.1"/>
</dbReference>
<protein>
    <submittedName>
        <fullName evidence="3">Uncharacterized protein</fullName>
    </submittedName>
</protein>
<organism evidence="3 4">
    <name type="scientific">Romeriopsis navalis LEGE 11480</name>
    <dbReference type="NCBI Taxonomy" id="2777977"/>
    <lineage>
        <taxon>Bacteria</taxon>
        <taxon>Bacillati</taxon>
        <taxon>Cyanobacteriota</taxon>
        <taxon>Cyanophyceae</taxon>
        <taxon>Leptolyngbyales</taxon>
        <taxon>Leptolyngbyaceae</taxon>
        <taxon>Romeriopsis</taxon>
        <taxon>Romeriopsis navalis</taxon>
    </lineage>
</organism>
<gene>
    <name evidence="3" type="ORF">IQ266_12005</name>
</gene>
<reference evidence="3" key="1">
    <citation type="submission" date="2020-10" db="EMBL/GenBank/DDBJ databases">
        <authorList>
            <person name="Castelo-Branco R."/>
            <person name="Eusebio N."/>
            <person name="Adriana R."/>
            <person name="Vieira A."/>
            <person name="Brugerolle De Fraissinette N."/>
            <person name="Rezende De Castro R."/>
            <person name="Schneider M.P."/>
            <person name="Vasconcelos V."/>
            <person name="Leao P.N."/>
        </authorList>
    </citation>
    <scope>NUCLEOTIDE SEQUENCE</scope>
    <source>
        <strain evidence="3">LEGE 11480</strain>
    </source>
</reference>
<dbReference type="AlphaFoldDB" id="A0A928Z3A4"/>
<evidence type="ECO:0000313" key="4">
    <source>
        <dbReference type="Proteomes" id="UP000625316"/>
    </source>
</evidence>
<dbReference type="EMBL" id="JADEXQ010000036">
    <property type="protein sequence ID" value="MBE9030454.1"/>
    <property type="molecule type" value="Genomic_DNA"/>
</dbReference>
<proteinExistence type="predicted"/>
<feature type="transmembrane region" description="Helical" evidence="2">
    <location>
        <begin position="58"/>
        <end position="77"/>
    </location>
</feature>
<keyword evidence="2" id="KW-1133">Transmembrane helix</keyword>
<name>A0A928Z3A4_9CYAN</name>
<accession>A0A928Z3A4</accession>
<dbReference type="Proteomes" id="UP000625316">
    <property type="component" value="Unassembled WGS sequence"/>
</dbReference>
<comment type="caution">
    <text evidence="3">The sequence shown here is derived from an EMBL/GenBank/DDBJ whole genome shotgun (WGS) entry which is preliminary data.</text>
</comment>
<evidence type="ECO:0000313" key="3">
    <source>
        <dbReference type="EMBL" id="MBE9030454.1"/>
    </source>
</evidence>
<evidence type="ECO:0000256" key="2">
    <source>
        <dbReference type="SAM" id="Phobius"/>
    </source>
</evidence>
<evidence type="ECO:0000256" key="1">
    <source>
        <dbReference type="SAM" id="MobiDB-lite"/>
    </source>
</evidence>
<keyword evidence="2" id="KW-0472">Membrane</keyword>
<keyword evidence="4" id="KW-1185">Reference proteome</keyword>
<feature type="region of interest" description="Disordered" evidence="1">
    <location>
        <begin position="13"/>
        <end position="52"/>
    </location>
</feature>